<proteinExistence type="predicted"/>
<sequence>MKIKIAGQYFEHFNDVTIDTSLDAVASTFSFTAKFDPQNELHKKIFKPLSYLRIEFLNDDGKPISTGTITNHSFKSKANPELAQISGYSLPGVLEDCNIPFDLYPLESNNRSLKQIAERLLNYFELKLIIYPEVEKECNQIIPKSVADPEETIKDYLSKVAAQKKVILGHDVYGNVIMFRPKLNAPSKFLYVRENCEELTLDVDGQSMHSSITTLRQPAKPKKGSTDILSDDYDPLDGSDDGVLDDDYDPLAGNSTSKKKRILLPVDTVTNPMIKAKRPKVDKLSSGDETDTLKGAQNTIANELKSIGISFNVPRWDQLSVGDIIEVKDETQYIYDPLRVLVANTVLSESAGQKTMSVVCVLPETFTGEMPKPLFT</sequence>
<evidence type="ECO:0000256" key="1">
    <source>
        <dbReference type="SAM" id="MobiDB-lite"/>
    </source>
</evidence>
<evidence type="ECO:0000313" key="3">
    <source>
        <dbReference type="Proteomes" id="UP001517247"/>
    </source>
</evidence>
<name>A0ABW9J1V5_9SPHI</name>
<dbReference type="Gene3D" id="2.30.300.10">
    <property type="entry name" value="Baseplate protein-like domain - beta roll fold"/>
    <property type="match status" value="1"/>
</dbReference>
<organism evidence="2 3">
    <name type="scientific">Pedobacter ureilyticus</name>
    <dbReference type="NCBI Taxonomy" id="1393051"/>
    <lineage>
        <taxon>Bacteria</taxon>
        <taxon>Pseudomonadati</taxon>
        <taxon>Bacteroidota</taxon>
        <taxon>Sphingobacteriia</taxon>
        <taxon>Sphingobacteriales</taxon>
        <taxon>Sphingobacteriaceae</taxon>
        <taxon>Pedobacter</taxon>
    </lineage>
</organism>
<dbReference type="InterPro" id="IPR023399">
    <property type="entry name" value="Baseplate-like_2-layer_sand"/>
</dbReference>
<feature type="compositionally biased region" description="Acidic residues" evidence="1">
    <location>
        <begin position="229"/>
        <end position="249"/>
    </location>
</feature>
<reference evidence="2 3" key="1">
    <citation type="submission" date="2024-12" db="EMBL/GenBank/DDBJ databases">
        <authorList>
            <person name="Hu S."/>
        </authorList>
    </citation>
    <scope>NUCLEOTIDE SEQUENCE [LARGE SCALE GENOMIC DNA]</scope>
    <source>
        <strain evidence="2 3">THG-T11</strain>
    </source>
</reference>
<dbReference type="Gene3D" id="3.30.1920.10">
    <property type="entry name" value="Baseplate protein-like domains - 2 layer sandwich fold"/>
    <property type="match status" value="1"/>
</dbReference>
<evidence type="ECO:0000313" key="2">
    <source>
        <dbReference type="EMBL" id="MFN0254516.1"/>
    </source>
</evidence>
<dbReference type="RefSeq" id="WP_138721665.1">
    <property type="nucleotide sequence ID" value="NZ_SSHJ02000001.1"/>
</dbReference>
<dbReference type="EMBL" id="SSHJ02000001">
    <property type="protein sequence ID" value="MFN0254516.1"/>
    <property type="molecule type" value="Genomic_DNA"/>
</dbReference>
<dbReference type="Proteomes" id="UP001517247">
    <property type="component" value="Unassembled WGS sequence"/>
</dbReference>
<accession>A0ABW9J1V5</accession>
<dbReference type="Gene3D" id="3.55.50.10">
    <property type="entry name" value="Baseplate protein-like domains"/>
    <property type="match status" value="1"/>
</dbReference>
<comment type="caution">
    <text evidence="2">The sequence shown here is derived from an EMBL/GenBank/DDBJ whole genome shotgun (WGS) entry which is preliminary data.</text>
</comment>
<dbReference type="SUPFAM" id="SSF69279">
    <property type="entry name" value="Phage tail proteins"/>
    <property type="match status" value="1"/>
</dbReference>
<keyword evidence="3" id="KW-1185">Reference proteome</keyword>
<feature type="region of interest" description="Disordered" evidence="1">
    <location>
        <begin position="210"/>
        <end position="252"/>
    </location>
</feature>
<gene>
    <name evidence="2" type="ORF">E6A44_002980</name>
</gene>
<protein>
    <submittedName>
        <fullName evidence="2">Uncharacterized protein</fullName>
    </submittedName>
</protein>